<gene>
    <name evidence="1" type="ORF">MML48_4g00009593</name>
</gene>
<dbReference type="Proteomes" id="UP001056778">
    <property type="component" value="Chromosome 4"/>
</dbReference>
<reference evidence="1" key="1">
    <citation type="submission" date="2022-04" db="EMBL/GenBank/DDBJ databases">
        <title>Chromosome-scale genome assembly of Holotrichia oblita Faldermann.</title>
        <authorList>
            <person name="Rongchong L."/>
        </authorList>
    </citation>
    <scope>NUCLEOTIDE SEQUENCE</scope>
    <source>
        <strain evidence="1">81SQS9</strain>
    </source>
</reference>
<comment type="caution">
    <text evidence="1">The sequence shown here is derived from an EMBL/GenBank/DDBJ whole genome shotgun (WGS) entry which is preliminary data.</text>
</comment>
<sequence>MDVKDDRVTSLKCSVTLLLLFLVTIAAAESEKSPVTVTRTELKVSRSLNPEETQTLNVMTRDGGVAQLIVKRRDSKSKQSQGSTSEVTSSLMNSNKREVEFGNGGNSVTSNTHYTKSIYTNWIPVSSLYVKPNLIRLDKIAVVRNASEPPNWKNNNLGNVIDSDRIPHVPKPVTIHSEDIYVKPPLDRKRGRSLVSIDSDGIPVIHGVRVPDDETDKQQTWRNARIINGELIPYEEGYRPPAAVPIGELVYAAHATQAPEESKSIGPFSKEDNYRTRKDQFGNSIGPFTIKDNKVPENPVVDEDNNERNYVRFNSNSGFGPFTREDNNRLSNAQLLDYIKQINDKESKRDYSSGRKYRSYETPQMQRRMLQYGGNPSYPNSILYSPTKLSPVNFNEGVRTPVLQYAHPELGVQPAKISNDEDSSYKNYKKDDYDSESNRADYSPYDVKPEDNSDLDDQYYNNANFYKKDLMQYPYNAYYIKTKTEQPFWMKITESIKDNVQSGFERMQQLTRPVFEPIVEATHKISHNLGLSKNIPPPAQNKVGFIAPMGSSIILPALGLVAGGAALGLGAAAVGRFLQPTEMRQFGGYPNDIFVIMEEHNGHEQPEQHRRFARSVSMDDDYYMQQLAFSAEKENKLRDLTAPHLWTDTPCSKKLFCEVMLRQNEDEVVVMEKKMDSLLTM</sequence>
<keyword evidence="2" id="KW-1185">Reference proteome</keyword>
<evidence type="ECO:0000313" key="1">
    <source>
        <dbReference type="EMBL" id="KAI4463617.1"/>
    </source>
</evidence>
<dbReference type="EMBL" id="CM043018">
    <property type="protein sequence ID" value="KAI4463617.1"/>
    <property type="molecule type" value="Genomic_DNA"/>
</dbReference>
<evidence type="ECO:0000313" key="2">
    <source>
        <dbReference type="Proteomes" id="UP001056778"/>
    </source>
</evidence>
<proteinExistence type="predicted"/>
<organism evidence="1 2">
    <name type="scientific">Holotrichia oblita</name>
    <name type="common">Chafer beetle</name>
    <dbReference type="NCBI Taxonomy" id="644536"/>
    <lineage>
        <taxon>Eukaryota</taxon>
        <taxon>Metazoa</taxon>
        <taxon>Ecdysozoa</taxon>
        <taxon>Arthropoda</taxon>
        <taxon>Hexapoda</taxon>
        <taxon>Insecta</taxon>
        <taxon>Pterygota</taxon>
        <taxon>Neoptera</taxon>
        <taxon>Endopterygota</taxon>
        <taxon>Coleoptera</taxon>
        <taxon>Polyphaga</taxon>
        <taxon>Scarabaeiformia</taxon>
        <taxon>Scarabaeidae</taxon>
        <taxon>Melolonthinae</taxon>
        <taxon>Holotrichia</taxon>
    </lineage>
</organism>
<accession>A0ACB9T9Z2</accession>
<name>A0ACB9T9Z2_HOLOL</name>
<protein>
    <submittedName>
        <fullName evidence="1">Uncharacterized protein</fullName>
    </submittedName>
</protein>